<evidence type="ECO:0000256" key="1">
    <source>
        <dbReference type="ARBA" id="ARBA00010364"/>
    </source>
</evidence>
<accession>A0A0H5RT90</accession>
<proteinExistence type="inferred from homology"/>
<feature type="non-terminal residue" evidence="2">
    <location>
        <position position="110"/>
    </location>
</feature>
<dbReference type="InterPro" id="IPR003746">
    <property type="entry name" value="DUF167"/>
</dbReference>
<evidence type="ECO:0000313" key="2">
    <source>
        <dbReference type="EMBL" id="CRZ11954.1"/>
    </source>
</evidence>
<dbReference type="InterPro" id="IPR036591">
    <property type="entry name" value="YggU-like_sf"/>
</dbReference>
<protein>
    <submittedName>
        <fullName evidence="2">Uncharacterized protein</fullName>
    </submittedName>
</protein>
<sequence>MSSALWRFPSMSGARRAAVFGSDDLVKISVMVKPNAKATSVTDMGETVGIRLAAPPRDGAANIELCKFFAKLFGLAKRDVSVDHGGSSRTKIVLCKGITVESAINILQNA</sequence>
<comment type="similarity">
    <text evidence="1">Belongs to the UPF0235 family.</text>
</comment>
<dbReference type="Gene3D" id="3.30.1200.10">
    <property type="entry name" value="YggU-like"/>
    <property type="match status" value="1"/>
</dbReference>
<dbReference type="PANTHER" id="PTHR13420">
    <property type="entry name" value="UPF0235 PROTEIN C15ORF40"/>
    <property type="match status" value="1"/>
</dbReference>
<dbReference type="NCBIfam" id="TIGR00251">
    <property type="entry name" value="DUF167 family protein"/>
    <property type="match status" value="1"/>
</dbReference>
<dbReference type="SMART" id="SM01152">
    <property type="entry name" value="DUF167"/>
    <property type="match status" value="1"/>
</dbReference>
<dbReference type="GO" id="GO:0005737">
    <property type="term" value="C:cytoplasm"/>
    <property type="evidence" value="ECO:0007669"/>
    <property type="project" value="TreeGrafter"/>
</dbReference>
<dbReference type="AlphaFoldDB" id="A0A0H5RT90"/>
<dbReference type="SUPFAM" id="SSF69786">
    <property type="entry name" value="YggU-like"/>
    <property type="match status" value="1"/>
</dbReference>
<dbReference type="HAMAP" id="MF_00634">
    <property type="entry name" value="UPF0235"/>
    <property type="match status" value="1"/>
</dbReference>
<organism evidence="2">
    <name type="scientific">Spongospora subterranea</name>
    <dbReference type="NCBI Taxonomy" id="70186"/>
    <lineage>
        <taxon>Eukaryota</taxon>
        <taxon>Sar</taxon>
        <taxon>Rhizaria</taxon>
        <taxon>Endomyxa</taxon>
        <taxon>Phytomyxea</taxon>
        <taxon>Plasmodiophorida</taxon>
        <taxon>Plasmodiophoridae</taxon>
        <taxon>Spongospora</taxon>
    </lineage>
</organism>
<name>A0A0H5RT90_9EUKA</name>
<dbReference type="PANTHER" id="PTHR13420:SF7">
    <property type="entry name" value="UPF0235 PROTEIN C15ORF40"/>
    <property type="match status" value="1"/>
</dbReference>
<dbReference type="Pfam" id="PF02594">
    <property type="entry name" value="DUF167"/>
    <property type="match status" value="1"/>
</dbReference>
<reference evidence="2" key="1">
    <citation type="submission" date="2015-04" db="EMBL/GenBank/DDBJ databases">
        <title>The genome sequence of the plant pathogenic Rhizarian Plasmodiophora brassicae reveals insights in its biotrophic life cycle and the origin of chitin synthesis.</title>
        <authorList>
            <person name="Schwelm A."/>
            <person name="Fogelqvist J."/>
            <person name="Knaust A."/>
            <person name="Julke S."/>
            <person name="Lilja T."/>
            <person name="Dhandapani V."/>
            <person name="Bonilla-Rosso G."/>
            <person name="Karlsson M."/>
            <person name="Shevchenko A."/>
            <person name="Choi S.R."/>
            <person name="Kim H.G."/>
            <person name="Park J.Y."/>
            <person name="Lim Y.P."/>
            <person name="Ludwig-Muller J."/>
            <person name="Dixelius C."/>
        </authorList>
    </citation>
    <scope>NUCLEOTIDE SEQUENCE</scope>
    <source>
        <tissue evidence="2">Potato root galls</tissue>
    </source>
</reference>
<dbReference type="EMBL" id="HACM01011512">
    <property type="protein sequence ID" value="CRZ11954.1"/>
    <property type="molecule type" value="Transcribed_RNA"/>
</dbReference>